<evidence type="ECO:0000256" key="2">
    <source>
        <dbReference type="ARBA" id="ARBA00023125"/>
    </source>
</evidence>
<evidence type="ECO:0000259" key="6">
    <source>
        <dbReference type="PROSITE" id="PS50977"/>
    </source>
</evidence>
<feature type="domain" description="HTH tetR-type" evidence="6">
    <location>
        <begin position="24"/>
        <end position="84"/>
    </location>
</feature>
<dbReference type="GO" id="GO:0000976">
    <property type="term" value="F:transcription cis-regulatory region binding"/>
    <property type="evidence" value="ECO:0007669"/>
    <property type="project" value="TreeGrafter"/>
</dbReference>
<keyword evidence="8" id="KW-1185">Reference proteome</keyword>
<dbReference type="Pfam" id="PF14246">
    <property type="entry name" value="TetR_C_7"/>
    <property type="match status" value="1"/>
</dbReference>
<proteinExistence type="predicted"/>
<sequence length="221" mass="23471">MGRATPDSAGRTTTGAAGGGSGQIDKRRAILTAAFTVFARRGYAGACVKEVAQEAGVAKPTVYNHLHDKENLFRQAMQTAADTVADECVAVLDRLRAPGDDLPAALEDVAHRLLQVCRGERAVALRWLTHGQVAEFPDLVVDVHGRTAVRIADALADRLARVALAGRLRVADPARAAEQLLAMLTGPLELRTRLGTRRISVAESREIAAAAVDTFLSAYGP</sequence>
<keyword evidence="1" id="KW-0805">Transcription regulation</keyword>
<dbReference type="InterPro" id="IPR039536">
    <property type="entry name" value="TetR_C_Proteobacteria"/>
</dbReference>
<organism evidence="7 8">
    <name type="scientific">Streptomyces uncialis</name>
    <dbReference type="NCBI Taxonomy" id="1048205"/>
    <lineage>
        <taxon>Bacteria</taxon>
        <taxon>Bacillati</taxon>
        <taxon>Actinomycetota</taxon>
        <taxon>Actinomycetes</taxon>
        <taxon>Kitasatosporales</taxon>
        <taxon>Streptomycetaceae</taxon>
        <taxon>Streptomyces</taxon>
    </lineage>
</organism>
<protein>
    <submittedName>
        <fullName evidence="7">TetR family transcriptional regulator</fullName>
    </submittedName>
</protein>
<dbReference type="Proteomes" id="UP000186455">
    <property type="component" value="Unassembled WGS sequence"/>
</dbReference>
<dbReference type="PRINTS" id="PR00455">
    <property type="entry name" value="HTHTETR"/>
</dbReference>
<keyword evidence="3" id="KW-0804">Transcription</keyword>
<evidence type="ECO:0000256" key="4">
    <source>
        <dbReference type="PROSITE-ProRule" id="PRU00335"/>
    </source>
</evidence>
<name>A0A1Q4V0U7_9ACTN</name>
<dbReference type="PANTHER" id="PTHR30055:SF146">
    <property type="entry name" value="HTH-TYPE TRANSCRIPTIONAL DUAL REGULATOR CECR"/>
    <property type="match status" value="1"/>
</dbReference>
<dbReference type="STRING" id="1048205.AB852_28125"/>
<evidence type="ECO:0000313" key="8">
    <source>
        <dbReference type="Proteomes" id="UP000186455"/>
    </source>
</evidence>
<feature type="region of interest" description="Disordered" evidence="5">
    <location>
        <begin position="1"/>
        <end position="22"/>
    </location>
</feature>
<dbReference type="PANTHER" id="PTHR30055">
    <property type="entry name" value="HTH-TYPE TRANSCRIPTIONAL REGULATOR RUTR"/>
    <property type="match status" value="1"/>
</dbReference>
<dbReference type="GO" id="GO:0003700">
    <property type="term" value="F:DNA-binding transcription factor activity"/>
    <property type="evidence" value="ECO:0007669"/>
    <property type="project" value="TreeGrafter"/>
</dbReference>
<dbReference type="AlphaFoldDB" id="A0A1Q4V0U7"/>
<gene>
    <name evidence="7" type="ORF">AB852_28125</name>
</gene>
<dbReference type="Gene3D" id="1.10.357.10">
    <property type="entry name" value="Tetracycline Repressor, domain 2"/>
    <property type="match status" value="1"/>
</dbReference>
<comment type="caution">
    <text evidence="7">The sequence shown here is derived from an EMBL/GenBank/DDBJ whole genome shotgun (WGS) entry which is preliminary data.</text>
</comment>
<evidence type="ECO:0000256" key="5">
    <source>
        <dbReference type="SAM" id="MobiDB-lite"/>
    </source>
</evidence>
<dbReference type="EMBL" id="LFBV01000009">
    <property type="protein sequence ID" value="OKH91437.1"/>
    <property type="molecule type" value="Genomic_DNA"/>
</dbReference>
<dbReference type="Pfam" id="PF00440">
    <property type="entry name" value="TetR_N"/>
    <property type="match status" value="1"/>
</dbReference>
<feature type="DNA-binding region" description="H-T-H motif" evidence="4">
    <location>
        <begin position="47"/>
        <end position="66"/>
    </location>
</feature>
<evidence type="ECO:0000313" key="7">
    <source>
        <dbReference type="EMBL" id="OKH91437.1"/>
    </source>
</evidence>
<dbReference type="GO" id="GO:0045892">
    <property type="term" value="P:negative regulation of DNA-templated transcription"/>
    <property type="evidence" value="ECO:0007669"/>
    <property type="project" value="UniProtKB-ARBA"/>
</dbReference>
<dbReference type="SUPFAM" id="SSF46689">
    <property type="entry name" value="Homeodomain-like"/>
    <property type="match status" value="1"/>
</dbReference>
<dbReference type="InterPro" id="IPR001647">
    <property type="entry name" value="HTH_TetR"/>
</dbReference>
<dbReference type="InterPro" id="IPR050109">
    <property type="entry name" value="HTH-type_TetR-like_transc_reg"/>
</dbReference>
<dbReference type="RefSeq" id="WP_073793117.1">
    <property type="nucleotide sequence ID" value="NZ_JAPEPH010000001.1"/>
</dbReference>
<dbReference type="Gene3D" id="1.10.10.60">
    <property type="entry name" value="Homeodomain-like"/>
    <property type="match status" value="1"/>
</dbReference>
<dbReference type="FunFam" id="1.10.10.60:FF:000141">
    <property type="entry name" value="TetR family transcriptional regulator"/>
    <property type="match status" value="1"/>
</dbReference>
<evidence type="ECO:0000256" key="3">
    <source>
        <dbReference type="ARBA" id="ARBA00023163"/>
    </source>
</evidence>
<dbReference type="InterPro" id="IPR009057">
    <property type="entry name" value="Homeodomain-like_sf"/>
</dbReference>
<reference evidence="7 8" key="1">
    <citation type="submission" date="2015-06" db="EMBL/GenBank/DDBJ databases">
        <title>Cloning and characterization of the uncialamcin biosynthetic gene cluster.</title>
        <authorList>
            <person name="Yan X."/>
            <person name="Huang T."/>
            <person name="Ge H."/>
            <person name="Shen B."/>
        </authorList>
    </citation>
    <scope>NUCLEOTIDE SEQUENCE [LARGE SCALE GENOMIC DNA]</scope>
    <source>
        <strain evidence="7 8">DCA2648</strain>
    </source>
</reference>
<evidence type="ECO:0000256" key="1">
    <source>
        <dbReference type="ARBA" id="ARBA00023015"/>
    </source>
</evidence>
<dbReference type="PROSITE" id="PS50977">
    <property type="entry name" value="HTH_TETR_2"/>
    <property type="match status" value="1"/>
</dbReference>
<accession>A0A1Q4V0U7</accession>
<keyword evidence="2 4" id="KW-0238">DNA-binding</keyword>